<feature type="compositionally biased region" description="Polar residues" evidence="4">
    <location>
        <begin position="136"/>
        <end position="148"/>
    </location>
</feature>
<evidence type="ECO:0000313" key="6">
    <source>
        <dbReference type="EMBL" id="KAK9768175.1"/>
    </source>
</evidence>
<feature type="region of interest" description="Disordered" evidence="4">
    <location>
        <begin position="91"/>
        <end position="308"/>
    </location>
</feature>
<feature type="compositionally biased region" description="Basic and acidic residues" evidence="4">
    <location>
        <begin position="1092"/>
        <end position="1105"/>
    </location>
</feature>
<comment type="similarity">
    <text evidence="1">Belongs to the eukaryotic initiation factor 4G family.</text>
</comment>
<feature type="compositionally biased region" description="Polar residues" evidence="4">
    <location>
        <begin position="1107"/>
        <end position="1124"/>
    </location>
</feature>
<dbReference type="SMART" id="SM00544">
    <property type="entry name" value="MA3"/>
    <property type="match status" value="1"/>
</dbReference>
<feature type="compositionally biased region" description="Polar residues" evidence="4">
    <location>
        <begin position="627"/>
        <end position="647"/>
    </location>
</feature>
<evidence type="ECO:0000259" key="5">
    <source>
        <dbReference type="PROSITE" id="PS51366"/>
    </source>
</evidence>
<dbReference type="InterPro" id="IPR003890">
    <property type="entry name" value="MIF4G-like_typ-3"/>
</dbReference>
<feature type="compositionally biased region" description="Polar residues" evidence="4">
    <location>
        <begin position="333"/>
        <end position="345"/>
    </location>
</feature>
<keyword evidence="7" id="KW-1185">Reference proteome</keyword>
<protein>
    <recommendedName>
        <fullName evidence="5">MI domain-containing protein</fullName>
    </recommendedName>
</protein>
<dbReference type="Pfam" id="PF12152">
    <property type="entry name" value="eIF_4G1"/>
    <property type="match status" value="1"/>
</dbReference>
<feature type="compositionally biased region" description="Basic and acidic residues" evidence="4">
    <location>
        <begin position="510"/>
        <end position="538"/>
    </location>
</feature>
<feature type="compositionally biased region" description="Polar residues" evidence="4">
    <location>
        <begin position="105"/>
        <end position="124"/>
    </location>
</feature>
<dbReference type="SMART" id="SM00543">
    <property type="entry name" value="MIF4G"/>
    <property type="match status" value="1"/>
</dbReference>
<feature type="compositionally biased region" description="Basic and acidic residues" evidence="4">
    <location>
        <begin position="1193"/>
        <end position="1205"/>
    </location>
</feature>
<dbReference type="PROSITE" id="PS51366">
    <property type="entry name" value="MI"/>
    <property type="match status" value="1"/>
</dbReference>
<feature type="compositionally biased region" description="Low complexity" evidence="4">
    <location>
        <begin position="289"/>
        <end position="308"/>
    </location>
</feature>
<dbReference type="SUPFAM" id="SSF48371">
    <property type="entry name" value="ARM repeat"/>
    <property type="match status" value="2"/>
</dbReference>
<dbReference type="EMBL" id="JASJQH010000031">
    <property type="protein sequence ID" value="KAK9768175.1"/>
    <property type="molecule type" value="Genomic_DNA"/>
</dbReference>
<dbReference type="Gene3D" id="1.25.40.180">
    <property type="match status" value="2"/>
</dbReference>
<dbReference type="SUPFAM" id="SSF101489">
    <property type="entry name" value="Eukaryotic initiation factor 4f subunit eIF4g, eIF4e-binding domain"/>
    <property type="match status" value="1"/>
</dbReference>
<feature type="compositionally biased region" description="Low complexity" evidence="4">
    <location>
        <begin position="446"/>
        <end position="457"/>
    </location>
</feature>
<accession>A0ABR2X315</accession>
<feature type="compositionally biased region" description="Polar residues" evidence="4">
    <location>
        <begin position="50"/>
        <end position="68"/>
    </location>
</feature>
<keyword evidence="2" id="KW-0396">Initiation factor</keyword>
<dbReference type="InterPro" id="IPR016024">
    <property type="entry name" value="ARM-type_fold"/>
</dbReference>
<dbReference type="InterPro" id="IPR022745">
    <property type="entry name" value="eIF4G1_eIF4E-bd"/>
</dbReference>
<dbReference type="Proteomes" id="UP001479436">
    <property type="component" value="Unassembled WGS sequence"/>
</dbReference>
<evidence type="ECO:0000256" key="1">
    <source>
        <dbReference type="ARBA" id="ARBA00005775"/>
    </source>
</evidence>
<feature type="compositionally biased region" description="Low complexity" evidence="4">
    <location>
        <begin position="760"/>
        <end position="769"/>
    </location>
</feature>
<evidence type="ECO:0000256" key="2">
    <source>
        <dbReference type="ARBA" id="ARBA00022540"/>
    </source>
</evidence>
<feature type="compositionally biased region" description="Gly residues" evidence="4">
    <location>
        <begin position="746"/>
        <end position="759"/>
    </location>
</feature>
<organism evidence="6 7">
    <name type="scientific">Basidiobolus ranarum</name>
    <dbReference type="NCBI Taxonomy" id="34480"/>
    <lineage>
        <taxon>Eukaryota</taxon>
        <taxon>Fungi</taxon>
        <taxon>Fungi incertae sedis</taxon>
        <taxon>Zoopagomycota</taxon>
        <taxon>Entomophthoromycotina</taxon>
        <taxon>Basidiobolomycetes</taxon>
        <taxon>Basidiobolales</taxon>
        <taxon>Basidiobolaceae</taxon>
        <taxon>Basidiobolus</taxon>
    </lineage>
</organism>
<feature type="domain" description="MI" evidence="5">
    <location>
        <begin position="1255"/>
        <end position="1377"/>
    </location>
</feature>
<dbReference type="Pfam" id="PF02854">
    <property type="entry name" value="MIF4G"/>
    <property type="match status" value="1"/>
</dbReference>
<feature type="compositionally biased region" description="Polar residues" evidence="4">
    <location>
        <begin position="365"/>
        <end position="381"/>
    </location>
</feature>
<evidence type="ECO:0000256" key="3">
    <source>
        <dbReference type="ARBA" id="ARBA00022917"/>
    </source>
</evidence>
<feature type="region of interest" description="Disordered" evidence="4">
    <location>
        <begin position="676"/>
        <end position="802"/>
    </location>
</feature>
<feature type="region of interest" description="Disordered" evidence="4">
    <location>
        <begin position="1186"/>
        <end position="1229"/>
    </location>
</feature>
<comment type="caution">
    <text evidence="6">The sequence shown here is derived from an EMBL/GenBank/DDBJ whole genome shotgun (WGS) entry which is preliminary data.</text>
</comment>
<proteinExistence type="inferred from homology"/>
<feature type="region of interest" description="Disordered" evidence="4">
    <location>
        <begin position="1"/>
        <end position="71"/>
    </location>
</feature>
<feature type="region of interest" description="Disordered" evidence="4">
    <location>
        <begin position="503"/>
        <end position="657"/>
    </location>
</feature>
<keyword evidence="3" id="KW-0648">Protein biosynthesis</keyword>
<feature type="compositionally biased region" description="Basic and acidic residues" evidence="4">
    <location>
        <begin position="383"/>
        <end position="400"/>
    </location>
</feature>
<dbReference type="Gene3D" id="1.20.970.30">
    <property type="entry name" value="eIF4G, eIF4E-binding domain"/>
    <property type="match status" value="1"/>
</dbReference>
<name>A0ABR2X315_9FUNG</name>
<dbReference type="InterPro" id="IPR036211">
    <property type="entry name" value="eIF4G_eIF4E-bd_sf"/>
</dbReference>
<feature type="compositionally biased region" description="Polar residues" evidence="4">
    <location>
        <begin position="1"/>
        <end position="27"/>
    </location>
</feature>
<feature type="compositionally biased region" description="Low complexity" evidence="4">
    <location>
        <begin position="28"/>
        <end position="42"/>
    </location>
</feature>
<feature type="region of interest" description="Disordered" evidence="4">
    <location>
        <begin position="1085"/>
        <end position="1157"/>
    </location>
</feature>
<feature type="compositionally biased region" description="Low complexity" evidence="4">
    <location>
        <begin position="574"/>
        <end position="583"/>
    </location>
</feature>
<dbReference type="PANTHER" id="PTHR23253:SF9">
    <property type="entry name" value="EUKARYOTIC TRANSLATION INITIATION FACTOR 4 GAMMA 2"/>
    <property type="match status" value="1"/>
</dbReference>
<reference evidence="6 7" key="1">
    <citation type="submission" date="2023-04" db="EMBL/GenBank/DDBJ databases">
        <title>Genome of Basidiobolus ranarum AG-B5.</title>
        <authorList>
            <person name="Stajich J.E."/>
            <person name="Carter-House D."/>
            <person name="Gryganskyi A."/>
        </authorList>
    </citation>
    <scope>NUCLEOTIDE SEQUENCE [LARGE SCALE GENOMIC DNA]</scope>
    <source>
        <strain evidence="6 7">AG-B5</strain>
    </source>
</reference>
<dbReference type="InterPro" id="IPR003891">
    <property type="entry name" value="Initiation_fac_eIF4g_MI"/>
</dbReference>
<feature type="compositionally biased region" description="Basic and acidic residues" evidence="4">
    <location>
        <begin position="422"/>
        <end position="445"/>
    </location>
</feature>
<dbReference type="PANTHER" id="PTHR23253">
    <property type="entry name" value="EUKARYOTIC TRANSLATION INITIATION FACTOR 4 GAMMA"/>
    <property type="match status" value="1"/>
</dbReference>
<gene>
    <name evidence="6" type="ORF">K7432_001419</name>
</gene>
<dbReference type="Pfam" id="PF02847">
    <property type="entry name" value="MA3"/>
    <property type="match status" value="1"/>
</dbReference>
<feature type="region of interest" description="Disordered" evidence="4">
    <location>
        <begin position="333"/>
        <end position="457"/>
    </location>
</feature>
<sequence length="1446" mass="156861">MNPKPSSNKATPQFTYAQLAQKAKNTVSTPPSQPQSAKSPPTKSEKPASQPKQQPTVQSNGNSSQSAPVPNAWVKKPVISASKGSAVQFPARQPSVGSAPAIQFGSINQAAPNNGSTESTTEPTDSVKEPVKESAPAQQEQPAVSNKPTKPVFGSSATKNTGNAPVRKAQTEAAPQTKVTPAPAVETPKLTQPSPRPRPAQSPSVPHAPHPHQPHQFSPRQGHQPHPSSQPHIRPHHYPKSPMPVNAGPGSPSMATSPVIPAAFSPQQRPRDKPMHSPIQPPMSPSMAQYPYQYPGYQPQYDPSGQQGFYRPVYSVPYPVPVMPPGVQPRLNTGAPTFVPPQSNRAIRIVNPKTGGVVDLKGSPPVSNKESPVSSPSTPKAQSKPEEVKEKAEEVSEPKENFTVPKSTESKAIPIVNPAMKEQNEAPKVPEVETKPEVEAPKETEVAPVPEAAPEVAPVQEVVPEVASVEEPVQEKAIETEEAVKTSETKEVIENIEEKQVEPATVEEVNVAKEEPKEPVVESSKDQQEVVPEVKQEVEAEIPQVEEPSVSETPKEDEAQVPDTTSEAKETVQPKSEAVVPEAEAVEAETKEESKPEVAPASETKAEADAPVQSSQVEDNAKPAEASNATPASTLNPEQLNQVTYPPNINAPKSLAESGPLKYDASFLLQFKDVCKDRPNNMPTLESLGIEENVRDDKRSASSGGRRGGRGGGNSGPKGANSFAGDMGSFKHTPKTSEERFAASQGAGGRGGFNRGSMGGRSASGSNNMPGMGSRDGRGSRSGRHNKGKGERQQQGGPTIPLDEVVPLAFSKERWVPNAIAAPSADEEKAKKDILCRKVNGLLNKLTLEKFESISDKITDFANKATDEKNGSTLQTIIQLVFEKATDEPNFIMVYASLCRKMMDNISADVMDESIRGKDNKPVAGGALFRKYLLSRCQEEFEKGWKVNLADGSSLDNPNALLTDEYYVAAKAKRRGLGLMGFIGELFKLQMLTERIMHECIKRLLSNVQTPEEEETESLCKLMTTVGKQLDRKEAKNYMDAYFQRMKEMSVNKKLNSRIRFMLLDVIDLRSNKWVPRREVAGPKTISQIHQDAQKQKEETAEMLKKTASSGGRMPSNNQQLNRSNSERRDRRGPPGQQGPDGWNTVGNAPSSRKTGDLAAFGNLTRSKSGANVSLGPGGGVFGALGGGSKGWKPAEAKGKEEPKAKPPSGNMFSALMSSESPKKDFERKPLNLRPRSVQTPEETKPEEVKLTKDEAEAKVKAMVAEYLSVQDVPEVTTCIKELGSSEFYPTVISEFINEAIDKKQKDIDAVIKLFKVLATSDVITRDLFVAGILEVMEYLEDISIDVPQAFSRMGAMMAGAPIELEDLPKILENLLSLPGAIPPSNKVLGEYLKTLSADIGAEALKEKFEKSGLEWTQVLPKAQQSEEKIEEFLKKYELEFLQKTN</sequence>
<evidence type="ECO:0000256" key="4">
    <source>
        <dbReference type="SAM" id="MobiDB-lite"/>
    </source>
</evidence>
<evidence type="ECO:0000313" key="7">
    <source>
        <dbReference type="Proteomes" id="UP001479436"/>
    </source>
</evidence>